<dbReference type="AlphaFoldDB" id="A0A1V5SKF4"/>
<dbReference type="InterPro" id="IPR036906">
    <property type="entry name" value="ATPase_V1_fsu_sf"/>
</dbReference>
<dbReference type="Gene3D" id="3.40.50.10580">
    <property type="entry name" value="ATPase, V1 complex, subunit F"/>
    <property type="match status" value="1"/>
</dbReference>
<evidence type="ECO:0000256" key="2">
    <source>
        <dbReference type="ARBA" id="ARBA00022448"/>
    </source>
</evidence>
<dbReference type="Proteomes" id="UP000485569">
    <property type="component" value="Unassembled WGS sequence"/>
</dbReference>
<gene>
    <name evidence="4" type="primary">ntpG</name>
    <name evidence="4" type="ORF">BWY41_01957</name>
</gene>
<evidence type="ECO:0000256" key="3">
    <source>
        <dbReference type="ARBA" id="ARBA00023065"/>
    </source>
</evidence>
<name>A0A1V5SKF4_9BACT</name>
<reference evidence="4" key="1">
    <citation type="submission" date="2017-02" db="EMBL/GenBank/DDBJ databases">
        <title>Delving into the versatile metabolic prowess of the omnipresent phylum Bacteroidetes.</title>
        <authorList>
            <person name="Nobu M.K."/>
            <person name="Mei R."/>
            <person name="Narihiro T."/>
            <person name="Kuroda K."/>
            <person name="Liu W.-T."/>
        </authorList>
    </citation>
    <scope>NUCLEOTIDE SEQUENCE</scope>
    <source>
        <strain evidence="4">ADurb.Bin276</strain>
    </source>
</reference>
<evidence type="ECO:0000256" key="1">
    <source>
        <dbReference type="ARBA" id="ARBA00010148"/>
    </source>
</evidence>
<sequence length="109" mass="12350">MSKVKVAFVGGEENSLCFRGMGFDVFSVNSFEALNNVLPTLRREKYSMIFSEWKFYNQIKKQFEDIRSEALPAILGIPTNPNEMGQGSKYISRLVEMAIGSNIMLQGEE</sequence>
<accession>A0A1V5SKF4</accession>
<comment type="caution">
    <text evidence="4">The sequence shown here is derived from an EMBL/GenBank/DDBJ whole genome shotgun (WGS) entry which is preliminary data.</text>
</comment>
<dbReference type="SUPFAM" id="SSF159468">
    <property type="entry name" value="AtpF-like"/>
    <property type="match status" value="1"/>
</dbReference>
<dbReference type="EMBL" id="MWBQ01000202">
    <property type="protein sequence ID" value="OQA54671.1"/>
    <property type="molecule type" value="Genomic_DNA"/>
</dbReference>
<dbReference type="GO" id="GO:0046961">
    <property type="term" value="F:proton-transporting ATPase activity, rotational mechanism"/>
    <property type="evidence" value="ECO:0007669"/>
    <property type="project" value="InterPro"/>
</dbReference>
<dbReference type="Pfam" id="PF01990">
    <property type="entry name" value="ATP-synt_F"/>
    <property type="match status" value="1"/>
</dbReference>
<keyword evidence="3" id="KW-0406">Ion transport</keyword>
<evidence type="ECO:0000313" key="4">
    <source>
        <dbReference type="EMBL" id="OQA54671.1"/>
    </source>
</evidence>
<keyword evidence="2" id="KW-0813">Transport</keyword>
<comment type="similarity">
    <text evidence="1">Belongs to the V-ATPase F subunit family.</text>
</comment>
<organism evidence="4">
    <name type="scientific">Candidatus Atribacter allofermentans</name>
    <dbReference type="NCBI Taxonomy" id="1852833"/>
    <lineage>
        <taxon>Bacteria</taxon>
        <taxon>Pseudomonadati</taxon>
        <taxon>Atribacterota</taxon>
        <taxon>Atribacteria</taxon>
        <taxon>Atribacterales</taxon>
        <taxon>Atribacteraceae</taxon>
        <taxon>Atribacter</taxon>
    </lineage>
</organism>
<protein>
    <submittedName>
        <fullName evidence="4">V-type sodium ATPase subunit G</fullName>
    </submittedName>
</protein>
<proteinExistence type="inferred from homology"/>
<dbReference type="InterPro" id="IPR008218">
    <property type="entry name" value="ATPase_V1-cplx_f_g_su"/>
</dbReference>